<protein>
    <submittedName>
        <fullName evidence="1">Uncharacterized protein</fullName>
    </submittedName>
</protein>
<keyword evidence="2" id="KW-1185">Reference proteome</keyword>
<evidence type="ECO:0000313" key="2">
    <source>
        <dbReference type="Proteomes" id="UP000824533"/>
    </source>
</evidence>
<proteinExistence type="predicted"/>
<accession>A0ACC1DHI7</accession>
<dbReference type="Proteomes" id="UP000824533">
    <property type="component" value="Linkage Group LG02"/>
</dbReference>
<name>A0ACC1DHI7_9NEOP</name>
<comment type="caution">
    <text evidence="1">The sequence shown here is derived from an EMBL/GenBank/DDBJ whole genome shotgun (WGS) entry which is preliminary data.</text>
</comment>
<evidence type="ECO:0000313" key="1">
    <source>
        <dbReference type="EMBL" id="KAJ0183072.1"/>
    </source>
</evidence>
<sequence>MPKKKSQKKSLQHDFTINDSANAPKPVARVKKSTVDKSELSWDQINDYDFDIIQETDGTKNFVYKAKHIQSKSELDIHNIPGVIYPEVIWYLIAQYIKPEQIGTFAGINKATYAITKRESFWRTMYKRYCELSPKLPQRLKIENSYKAYGLKQRVIRALYHTYDVFVKQVAQQALQDSRPHELVKRRCSNVWYFKGPSHWSIYFKFKKLRPLEIATTADFIEELGRIDANPEEDSQVLQVTCQSFHAIPPLMGMTLSSVSVVLSQGFRHHKMHLGFNTGLHNVSKKILPECSVILDTVVNIFVFDWWHPKFNWTSSTLKGFRFGLATSLSPTYGLTTSLSTTTNGILKRLFVSECLEIKVKQSIKFILAWGDTPSDPSRVYCGFTPDSIYACLHNPKVIKQDVSVKCDKSTSECDRMNCIFRESGWLDGSNVDKQKVSAYFDQFAKDQPEWSTAVQHLKTDCLNKDLPAQGVILNCPAYDIVHCALTAFIKNASPSQWSTAEQCAYSRSYASACPVCPSSCFAPQVPIGSCNACYLPPRTPQS</sequence>
<reference evidence="1 2" key="1">
    <citation type="journal article" date="2021" name="Front. Genet.">
        <title>Chromosome-Level Genome Assembly Reveals Significant Gene Expansion in the Toll and IMD Signaling Pathways of Dendrolimus kikuchii.</title>
        <authorList>
            <person name="Zhou J."/>
            <person name="Wu P."/>
            <person name="Xiong Z."/>
            <person name="Liu N."/>
            <person name="Zhao N."/>
            <person name="Ji M."/>
            <person name="Qiu Y."/>
            <person name="Yang B."/>
        </authorList>
    </citation>
    <scope>NUCLEOTIDE SEQUENCE [LARGE SCALE GENOMIC DNA]</scope>
    <source>
        <strain evidence="1">Ann1</strain>
    </source>
</reference>
<dbReference type="EMBL" id="CM034388">
    <property type="protein sequence ID" value="KAJ0183072.1"/>
    <property type="molecule type" value="Genomic_DNA"/>
</dbReference>
<organism evidence="1 2">
    <name type="scientific">Dendrolimus kikuchii</name>
    <dbReference type="NCBI Taxonomy" id="765133"/>
    <lineage>
        <taxon>Eukaryota</taxon>
        <taxon>Metazoa</taxon>
        <taxon>Ecdysozoa</taxon>
        <taxon>Arthropoda</taxon>
        <taxon>Hexapoda</taxon>
        <taxon>Insecta</taxon>
        <taxon>Pterygota</taxon>
        <taxon>Neoptera</taxon>
        <taxon>Endopterygota</taxon>
        <taxon>Lepidoptera</taxon>
        <taxon>Glossata</taxon>
        <taxon>Ditrysia</taxon>
        <taxon>Bombycoidea</taxon>
        <taxon>Lasiocampidae</taxon>
        <taxon>Dendrolimus</taxon>
    </lineage>
</organism>
<gene>
    <name evidence="1" type="ORF">K1T71_001048</name>
</gene>